<organism evidence="2 3">
    <name type="scientific">Persicobacter psychrovividus</name>
    <dbReference type="NCBI Taxonomy" id="387638"/>
    <lineage>
        <taxon>Bacteria</taxon>
        <taxon>Pseudomonadati</taxon>
        <taxon>Bacteroidota</taxon>
        <taxon>Cytophagia</taxon>
        <taxon>Cytophagales</taxon>
        <taxon>Persicobacteraceae</taxon>
        <taxon>Persicobacter</taxon>
    </lineage>
</organism>
<evidence type="ECO:0000256" key="1">
    <source>
        <dbReference type="SAM" id="SignalP"/>
    </source>
</evidence>
<dbReference type="InterPro" id="IPR038081">
    <property type="entry name" value="CalX-like_sf"/>
</dbReference>
<dbReference type="Proteomes" id="UP001354989">
    <property type="component" value="Plasmid pPP1"/>
</dbReference>
<dbReference type="Gene3D" id="2.60.40.2030">
    <property type="match status" value="2"/>
</dbReference>
<keyword evidence="2" id="KW-0614">Plasmid</keyword>
<evidence type="ECO:0000313" key="2">
    <source>
        <dbReference type="EMBL" id="BDD00792.1"/>
    </source>
</evidence>
<proteinExistence type="predicted"/>
<geneLocation type="plasmid" evidence="2 3">
    <name>pPP1</name>
</geneLocation>
<evidence type="ECO:0000313" key="3">
    <source>
        <dbReference type="Proteomes" id="UP001354989"/>
    </source>
</evidence>
<dbReference type="InterPro" id="IPR014756">
    <property type="entry name" value="Ig_E-set"/>
</dbReference>
<dbReference type="RefSeq" id="WP_338398584.1">
    <property type="nucleotide sequence ID" value="NZ_AP025293.1"/>
</dbReference>
<accession>A0ABM7VII8</accession>
<gene>
    <name evidence="2" type="ORF">PEPS_30720</name>
</gene>
<feature type="chain" id="PRO_5045625547" description="Calx-beta domain-containing protein" evidence="1">
    <location>
        <begin position="29"/>
        <end position="1546"/>
    </location>
</feature>
<dbReference type="EMBL" id="AP025293">
    <property type="protein sequence ID" value="BDD00792.1"/>
    <property type="molecule type" value="Genomic_DNA"/>
</dbReference>
<protein>
    <recommendedName>
        <fullName evidence="4">Calx-beta domain-containing protein</fullName>
    </recommendedName>
</protein>
<dbReference type="InterPro" id="IPR013783">
    <property type="entry name" value="Ig-like_fold"/>
</dbReference>
<feature type="signal peptide" evidence="1">
    <location>
        <begin position="1"/>
        <end position="28"/>
    </location>
</feature>
<dbReference type="SUPFAM" id="SSF141072">
    <property type="entry name" value="CalX-like"/>
    <property type="match status" value="4"/>
</dbReference>
<dbReference type="Gene3D" id="2.60.40.10">
    <property type="entry name" value="Immunoglobulins"/>
    <property type="match status" value="2"/>
</dbReference>
<dbReference type="SUPFAM" id="SSF81296">
    <property type="entry name" value="E set domains"/>
    <property type="match status" value="2"/>
</dbReference>
<sequence>MRKLSQSNYIGKALALLAALLIHGSLWAQEITDFYPKQTKETGAVTVIGSGLSAATGVTIDGQSSPYFKKISDTRLTFQVPKGVTTSTFTIEGINLTSSEAVKVNDFAGRTSFGVEAFSNTTNNGTDISDLGDGAPYTLSAVAGDGLEKFINNGNGHSSDAYQGGSGPNYLRLENNGGALFSGINTMGYGDIRIQFGFASWQNRNIDDVVELSFRDAANNGAWTSVDFPSFNNNNAHLWLYIVAGHGVNIPQTEQLEVKIMTKNPGNSCAMRIDDFEVTGRLLPPYVAFNQSEIVSSEDAGQVEIGVTLTKAVEADRTISLSANFDEAKYSLTDKNGTNAANTITIVAGENTGAAILHITDNDIADGTDEFTIQMLSADAPVEIANPSEVAVTVFDDDGPALIYALEADMEQITEGSDETITVTAKFTKEVTGDQEITFTLGERTHAREYTFGNEFKMMVADGTKEATAVFAVVDDELLEQPEQVMLSVESVTDGVSLGELIPSVGFMVYDDELPTVTIALDQEVVQEEASPEVTITVTAEIPVVEDQVISLDIAGEGIDENDYQITSSIGEVGVAEVLIRAGEQSGQATMTIIRDKVNEGNEQMLVGMASATSGIDTEREVVAAELLILDEFVLQYFIGPETNGWRENGSIDTYRNNGYFDLDYQYTGTAKIGKAAVSGGEQAFDSYVKFTGNDGTNNHTNTFIMPGINTTGHDDLKLGFLLRPEKAGNSATADFRVEYSLDGGSNYAVLDLAYDHSGDQVYEQMQIEGFLPQAENMTLRFTNLEDNSKNGWWMDDLSIYHHVERPSVVFSVDQTMVNEADSPTVTISATLKEALESDEYVFLKAPKGYHYAAEIDPSNGGATVKQVASTAEDFQISGTVIKIPAGELSASVSLQVLDDDKKEYDETIELEVDGTSAGLSDIVRPSRLSVQVYDNDWGGVGEFWLKETLNNYENLERNPWYEGPTFLNRENRPWSNMRDHMLRQHFWNASTIHTAAPHYITGNAKISCEAFLGGMSKEEHSDWNKGAEKYPGASGEHYFFFDHENDYVQIDLLRNYKANATLQFGLYRFENWASDGTEMKVEYQVNHDGQWREMTFDPLPNQQTWHLVTLNEDLPRSGTDILTVRFQVRGLKGSNIFKIDDIELVERKLEVTGLDSDYKKVGEQFVIQGRNFLNVSSVKIGEYTLAAEDYRTLDSKRIQVTVPEGLTVGGEVKVYAPHGVGIGPVFKLDDRALMTLKVTKDELQEATEEEAIITVETDKPVAEDSYVSIAILGNAADVRLSATEAFIPKGASVSEPVTINAVYDDHIFEIDNTITVQLSGVIEGPVDMGDQTTHAITIINEEKIRMRLRVTGEEYLYEDTRDELLVFATVPFPMTEDFDFTVGFEGDAVLGEDFEIIGGGETLRIAEGQMFSDTLHIKVINDGVEEEEFESLVVGTTFEDMGEVNIVAETFTHYIVDGTTPEPVEPPLDAEKLSHTLQISKQGNQLQISANTALQQLKIFGLSGQLLHQSKPQQKAVTIPWTATGVFVVHGFTADGVMTKRVFLQ</sequence>
<keyword evidence="3" id="KW-1185">Reference proteome</keyword>
<reference evidence="2 3" key="1">
    <citation type="submission" date="2021-12" db="EMBL/GenBank/DDBJ databases">
        <title>Genome sequencing of bacteria with rrn-lacking chromosome and rrn-plasmid.</title>
        <authorList>
            <person name="Anda M."/>
            <person name="Iwasaki W."/>
        </authorList>
    </citation>
    <scope>NUCLEOTIDE SEQUENCE [LARGE SCALE GENOMIC DNA]</scope>
    <source>
        <strain evidence="2 3">NBRC 101262</strain>
        <plasmid evidence="2 3">pPP1</plasmid>
    </source>
</reference>
<evidence type="ECO:0008006" key="4">
    <source>
        <dbReference type="Google" id="ProtNLM"/>
    </source>
</evidence>
<keyword evidence="1" id="KW-0732">Signal</keyword>
<name>A0ABM7VII8_9BACT</name>